<keyword evidence="2" id="KW-1185">Reference proteome</keyword>
<dbReference type="CDD" id="cd10170">
    <property type="entry name" value="ASKHA_NBD_HSP70"/>
    <property type="match status" value="1"/>
</dbReference>
<dbReference type="OrthoDB" id="2963168at2759"/>
<dbReference type="InterPro" id="IPR043129">
    <property type="entry name" value="ATPase_NBD"/>
</dbReference>
<reference evidence="1 2" key="1">
    <citation type="submission" date="2016-03" db="EMBL/GenBank/DDBJ databases">
        <authorList>
            <person name="Ploux O."/>
        </authorList>
    </citation>
    <scope>NUCLEOTIDE SEQUENCE [LARGE SCALE GENOMIC DNA]</scope>
    <source>
        <strain evidence="1 2">UAMH 11012</strain>
    </source>
</reference>
<protein>
    <submittedName>
        <fullName evidence="1">Related to hsp70 protein</fullName>
    </submittedName>
</protein>
<dbReference type="STRING" id="576137.A0A1L7WP64"/>
<proteinExistence type="predicted"/>
<evidence type="ECO:0000313" key="2">
    <source>
        <dbReference type="Proteomes" id="UP000184330"/>
    </source>
</evidence>
<dbReference type="PRINTS" id="PR00301">
    <property type="entry name" value="HEATSHOCK70"/>
</dbReference>
<dbReference type="Proteomes" id="UP000184330">
    <property type="component" value="Unassembled WGS sequence"/>
</dbReference>
<dbReference type="SUPFAM" id="SSF53067">
    <property type="entry name" value="Actin-like ATPase domain"/>
    <property type="match status" value="2"/>
</dbReference>
<dbReference type="Gene3D" id="3.30.420.40">
    <property type="match status" value="2"/>
</dbReference>
<accession>A0A1L7WP64</accession>
<dbReference type="PANTHER" id="PTHR14187:SF81">
    <property type="entry name" value="HSP70 FAMILY PROTEIN (AFU_ORTHOLOGUE AFUA_4G14040)"/>
    <property type="match status" value="1"/>
</dbReference>
<dbReference type="AlphaFoldDB" id="A0A1L7WP64"/>
<sequence>MGDIGIENPFPVRTKNKLLVGIDYGTTFSGLGFVLSNATDFKDVKAWTKWPGGPSENSEHLKKAPSRIAYTSENDDLDHDIWGYEVEPGMVSCSWTKLLLDQKAAFTEYDDPDLNKAAASGLMRIPPGKTPQKVVTDYMKGLHKMFINALRDLGIIDQELTVPMPMEFWVTVPATWSDEAKWITRTAAIEAGFGNRPGDEINLIPEPEAAAHLALKDSVHHVHDLVKEGTGVLVCDCGGGTVDITTYIVEKVQPSLKLKEACVGVGGKCGGTYIDRNLYKLLTERFGNAFTSLPPEITGPGSTFMQQFESKKKNFTSIPTSRRPIKLTLMMPELFNKSHDTAGYDKKYTQILLTHDDMKQCFEPVLNTITDLVSGQVAAVDGKGIANIETVVLVGGLGESSYVLEKLREWSSERGIIITTPFTGGWSAIVCGAVLRGLEGSIVETEFCRRHYGHSMSKAYDPITDFNYDANKRYLWTNEFDGRKMLTGVMVWEMAKGSEIDETTEIVSDFQLHFHEGAPMSIEHKLYSSSLDAAPETIENERVEFIGVIKGSFADIDLAKLESKVDKQGNKVYRVNLALHIQLGAKEGTLLCKLLMRGREIGKTTLDFSYR</sequence>
<organism evidence="1 2">
    <name type="scientific">Phialocephala subalpina</name>
    <dbReference type="NCBI Taxonomy" id="576137"/>
    <lineage>
        <taxon>Eukaryota</taxon>
        <taxon>Fungi</taxon>
        <taxon>Dikarya</taxon>
        <taxon>Ascomycota</taxon>
        <taxon>Pezizomycotina</taxon>
        <taxon>Leotiomycetes</taxon>
        <taxon>Helotiales</taxon>
        <taxon>Mollisiaceae</taxon>
        <taxon>Phialocephala</taxon>
        <taxon>Phialocephala fortinii species complex</taxon>
    </lineage>
</organism>
<dbReference type="PANTHER" id="PTHR14187">
    <property type="entry name" value="ALPHA KINASE/ELONGATION FACTOR 2 KINASE"/>
    <property type="match status" value="1"/>
</dbReference>
<evidence type="ECO:0000313" key="1">
    <source>
        <dbReference type="EMBL" id="CZR54564.1"/>
    </source>
</evidence>
<dbReference type="Gene3D" id="3.90.640.10">
    <property type="entry name" value="Actin, Chain A, domain 4"/>
    <property type="match status" value="1"/>
</dbReference>
<gene>
    <name evidence="1" type="ORF">PAC_04448</name>
</gene>
<dbReference type="EMBL" id="FJOG01000005">
    <property type="protein sequence ID" value="CZR54564.1"/>
    <property type="molecule type" value="Genomic_DNA"/>
</dbReference>
<name>A0A1L7WP64_9HELO</name>